<dbReference type="Proteomes" id="UP001172778">
    <property type="component" value="Unassembled WGS sequence"/>
</dbReference>
<evidence type="ECO:0000259" key="1">
    <source>
        <dbReference type="SMART" id="SM00245"/>
    </source>
</evidence>
<dbReference type="Pfam" id="PF03572">
    <property type="entry name" value="Peptidase_S41"/>
    <property type="match status" value="1"/>
</dbReference>
<dbReference type="EMBL" id="JARRAF010000018">
    <property type="protein sequence ID" value="MDK2125355.1"/>
    <property type="molecule type" value="Genomic_DNA"/>
</dbReference>
<dbReference type="Pfam" id="PF11918">
    <property type="entry name" value="Peptidase_S41_N"/>
    <property type="match status" value="1"/>
</dbReference>
<comment type="caution">
    <text evidence="2">The sequence shown here is derived from an EMBL/GenBank/DDBJ whole genome shotgun (WGS) entry which is preliminary data.</text>
</comment>
<sequence>MKTENLKELITNLRNEILLRYVFPEIAESINQYLESKLDEGGYSTFHQPEDLADAITADLQRISNDEHLRVRYFPEAHQPETEGETIYEQNNRQAHVENISFGIAKIEFLEGNIGYIDIRELVEHARSAEYISAAMTLLSKSKALIIDLRKCCGGDPATVAWLCSYFFKERTALSALHIRDQGIVEQYHTYDWVPGQRFGEEKPIYLLLAHYTFSGAEMLAYDLQTRGRATLIGETTGGGAHACKFHWPTPHFSLLLPGARPINPITQSNWEKTGVTPDIEVNANDALTTAHELALTHTKSPL</sequence>
<dbReference type="Gene3D" id="3.30.750.44">
    <property type="match status" value="1"/>
</dbReference>
<dbReference type="PANTHER" id="PTHR11261:SF3">
    <property type="entry name" value="RETINOL-BINDING PROTEIN 3"/>
    <property type="match status" value="1"/>
</dbReference>
<dbReference type="InterPro" id="IPR005151">
    <property type="entry name" value="Tail-specific_protease"/>
</dbReference>
<evidence type="ECO:0000313" key="3">
    <source>
        <dbReference type="Proteomes" id="UP001172778"/>
    </source>
</evidence>
<proteinExistence type="predicted"/>
<reference evidence="2" key="1">
    <citation type="submission" date="2023-03" db="EMBL/GenBank/DDBJ databases">
        <title>Chitinimonas shenzhenensis gen. nov., sp. nov., a novel member of family Burkholderiaceae isolated from activated sludge collected in Shen Zhen, China.</title>
        <authorList>
            <person name="Wang X."/>
        </authorList>
    </citation>
    <scope>NUCLEOTIDE SEQUENCE</scope>
    <source>
        <strain evidence="2">DQS-5</strain>
    </source>
</reference>
<feature type="domain" description="Tail specific protease" evidence="1">
    <location>
        <begin position="80"/>
        <end position="283"/>
    </location>
</feature>
<dbReference type="RefSeq" id="WP_284101724.1">
    <property type="nucleotide sequence ID" value="NZ_JARRAF010000018.1"/>
</dbReference>
<dbReference type="SUPFAM" id="SSF52096">
    <property type="entry name" value="ClpP/crotonase"/>
    <property type="match status" value="1"/>
</dbReference>
<dbReference type="CDD" id="cd07563">
    <property type="entry name" value="Peptidase_S41_IRBP"/>
    <property type="match status" value="1"/>
</dbReference>
<evidence type="ECO:0000313" key="2">
    <source>
        <dbReference type="EMBL" id="MDK2125355.1"/>
    </source>
</evidence>
<name>A0ABT7DZ63_9NEIS</name>
<protein>
    <submittedName>
        <fullName evidence="2">S41 family peptidase</fullName>
    </submittedName>
</protein>
<dbReference type="InterPro" id="IPR029045">
    <property type="entry name" value="ClpP/crotonase-like_dom_sf"/>
</dbReference>
<organism evidence="2 3">
    <name type="scientific">Parachitinimonas caeni</name>
    <dbReference type="NCBI Taxonomy" id="3031301"/>
    <lineage>
        <taxon>Bacteria</taxon>
        <taxon>Pseudomonadati</taxon>
        <taxon>Pseudomonadota</taxon>
        <taxon>Betaproteobacteria</taxon>
        <taxon>Neisseriales</taxon>
        <taxon>Chitinibacteraceae</taxon>
        <taxon>Parachitinimonas</taxon>
    </lineage>
</organism>
<dbReference type="PANTHER" id="PTHR11261">
    <property type="entry name" value="INTERPHOTORECEPTOR RETINOID-BINDING PROTEIN"/>
    <property type="match status" value="1"/>
</dbReference>
<dbReference type="SMART" id="SM00245">
    <property type="entry name" value="TSPc"/>
    <property type="match status" value="1"/>
</dbReference>
<accession>A0ABT7DZ63</accession>
<dbReference type="Gene3D" id="3.90.226.10">
    <property type="entry name" value="2-enoyl-CoA Hydratase, Chain A, domain 1"/>
    <property type="match status" value="1"/>
</dbReference>
<keyword evidence="3" id="KW-1185">Reference proteome</keyword>
<gene>
    <name evidence="2" type="ORF">PZA18_14965</name>
</gene>